<proteinExistence type="inferred from homology"/>
<evidence type="ECO:0000259" key="5">
    <source>
        <dbReference type="Pfam" id="PF19037"/>
    </source>
</evidence>
<comment type="similarity">
    <text evidence="1 2">Belongs to the MON1/SAND family.</text>
</comment>
<accession>A0A1A9Z5M3</accession>
<protein>
    <recommendedName>
        <fullName evidence="2">Vacuolar fusion protein MON1 homolog</fullName>
    </recommendedName>
</protein>
<dbReference type="GO" id="GO:0032510">
    <property type="term" value="P:endosome to lysosome transport via multivesicular body sorting pathway"/>
    <property type="evidence" value="ECO:0007669"/>
    <property type="project" value="TreeGrafter"/>
</dbReference>
<dbReference type="InterPro" id="IPR043971">
    <property type="entry name" value="FUZ/MON1/HPS1_longin_2"/>
</dbReference>
<reference evidence="7" key="2">
    <citation type="submission" date="2020-05" db="UniProtKB">
        <authorList>
            <consortium name="EnsemblMetazoa"/>
        </authorList>
    </citation>
    <scope>IDENTIFICATION</scope>
    <source>
        <strain evidence="7">IAEA</strain>
    </source>
</reference>
<evidence type="ECO:0000313" key="8">
    <source>
        <dbReference type="Proteomes" id="UP000092445"/>
    </source>
</evidence>
<dbReference type="PANTHER" id="PTHR13027">
    <property type="entry name" value="SAND PROTEIN-RELATED"/>
    <property type="match status" value="1"/>
</dbReference>
<feature type="region of interest" description="Disordered" evidence="3">
    <location>
        <begin position="1"/>
        <end position="49"/>
    </location>
</feature>
<dbReference type="Pfam" id="PF19036">
    <property type="entry name" value="Fuz_longin_1"/>
    <property type="match status" value="1"/>
</dbReference>
<evidence type="ECO:0000256" key="2">
    <source>
        <dbReference type="RuleBase" id="RU367048"/>
    </source>
</evidence>
<dbReference type="InterPro" id="IPR004353">
    <property type="entry name" value="Mon1"/>
</dbReference>
<dbReference type="VEuPathDB" id="VectorBase:GPAI004575"/>
<feature type="domain" description="FUZ/MON1/HPS1 second Longin" evidence="5">
    <location>
        <begin position="271"/>
        <end position="367"/>
    </location>
</feature>
<feature type="domain" description="FUZ/MON1/HPS1 first Longin" evidence="4">
    <location>
        <begin position="101"/>
        <end position="220"/>
    </location>
</feature>
<dbReference type="EnsemblMetazoa" id="GPAI004575-RA">
    <property type="protein sequence ID" value="GPAI004575-PA"/>
    <property type="gene ID" value="GPAI004575"/>
</dbReference>
<dbReference type="Pfam" id="PF19037">
    <property type="entry name" value="Fuz_longin_2"/>
    <property type="match status" value="1"/>
</dbReference>
<evidence type="ECO:0000259" key="6">
    <source>
        <dbReference type="Pfam" id="PF19038"/>
    </source>
</evidence>
<evidence type="ECO:0000313" key="7">
    <source>
        <dbReference type="EnsemblMetazoa" id="GPAI004575-PA"/>
    </source>
</evidence>
<dbReference type="STRING" id="7398.A0A1A9Z5M3"/>
<feature type="compositionally biased region" description="Basic and acidic residues" evidence="3">
    <location>
        <begin position="1"/>
        <end position="24"/>
    </location>
</feature>
<feature type="domain" description="FUZ/MON1/HPS1 third Longin" evidence="6">
    <location>
        <begin position="401"/>
        <end position="499"/>
    </location>
</feature>
<dbReference type="InterPro" id="IPR043970">
    <property type="entry name" value="FUZ/MON1/HPS1_longin_3"/>
</dbReference>
<feature type="compositionally biased region" description="Polar residues" evidence="3">
    <location>
        <begin position="26"/>
        <end position="49"/>
    </location>
</feature>
<sequence length="511" mass="58815">MDLDRESNISSDSDKIEMKNKLCSENEISGVSEKTNEQESPTTSDTVTELDTGSRLARQIAGTQDVNFEASTPSPRRSSTLPLLMNHKDYLHDALWRVHQKHVFILTRKGKPVYTLHGKELNLSSIFRIIHYLVNLADSRQDEIKSIEAQGRRYVFLVQPHLILAAISKTSLSVDQLRMQLSDIYYQVLSILSFCNTTNATKITRNYNPGRLLNGADTLIHCLATTDCSDRINKNIFTFLTNSIRILPLQSSIRSSIGDIIKNNCKTVRFLLFAILITDNQLITLIRERKHSINPTDFRLIFNYVDTLVLSEEGVESRPFCLPRHDTAGYFSAHISYLSKTCPACLLFFSSKTDEFCDLTAIKKSISKQLQDAEYFSAINGAVAKIKKPLLYPTAIGIPELKHFLYKPTYLQQVLCAEFPKPFSTLEKFRYLQELYCKLFDRLHNRYCPLKFAYEAIKSEIVVGWISEEHELYAVFNSSLEQTTVMQYTNKIIKWIRQEFDTLFIYQYQTF</sequence>
<keyword evidence="8" id="KW-1185">Reference proteome</keyword>
<dbReference type="PANTHER" id="PTHR13027:SF7">
    <property type="entry name" value="VACUOLAR FUSION PROTEIN MON1 HOMOLOG"/>
    <property type="match status" value="1"/>
</dbReference>
<evidence type="ECO:0000256" key="3">
    <source>
        <dbReference type="SAM" id="MobiDB-lite"/>
    </source>
</evidence>
<dbReference type="Pfam" id="PF19038">
    <property type="entry name" value="Fuz_longin_3"/>
    <property type="match status" value="1"/>
</dbReference>
<organism evidence="7 8">
    <name type="scientific">Glossina pallidipes</name>
    <name type="common">Tsetse fly</name>
    <dbReference type="NCBI Taxonomy" id="7398"/>
    <lineage>
        <taxon>Eukaryota</taxon>
        <taxon>Metazoa</taxon>
        <taxon>Ecdysozoa</taxon>
        <taxon>Arthropoda</taxon>
        <taxon>Hexapoda</taxon>
        <taxon>Insecta</taxon>
        <taxon>Pterygota</taxon>
        <taxon>Neoptera</taxon>
        <taxon>Endopterygota</taxon>
        <taxon>Diptera</taxon>
        <taxon>Brachycera</taxon>
        <taxon>Muscomorpha</taxon>
        <taxon>Hippoboscoidea</taxon>
        <taxon>Glossinidae</taxon>
        <taxon>Glossina</taxon>
    </lineage>
</organism>
<dbReference type="GO" id="GO:0035658">
    <property type="term" value="C:Mon1-Ccz1 complex"/>
    <property type="evidence" value="ECO:0007669"/>
    <property type="project" value="TreeGrafter"/>
</dbReference>
<comment type="function">
    <text evidence="2">Plays an important role in membrane trafficking through the secretory apparatus.</text>
</comment>
<dbReference type="InterPro" id="IPR043972">
    <property type="entry name" value="FUZ/MON1/HPS1_longin_1"/>
</dbReference>
<dbReference type="PRINTS" id="PR01546">
    <property type="entry name" value="YEAST73DUF"/>
</dbReference>
<name>A0A1A9Z5M3_GLOPL</name>
<evidence type="ECO:0000256" key="1">
    <source>
        <dbReference type="ARBA" id="ARBA00008968"/>
    </source>
</evidence>
<dbReference type="AlphaFoldDB" id="A0A1A9Z5M3"/>
<evidence type="ECO:0000259" key="4">
    <source>
        <dbReference type="Pfam" id="PF19036"/>
    </source>
</evidence>
<reference evidence="8" key="1">
    <citation type="submission" date="2014-03" db="EMBL/GenBank/DDBJ databases">
        <authorList>
            <person name="Aksoy S."/>
            <person name="Warren W."/>
            <person name="Wilson R.K."/>
        </authorList>
    </citation>
    <scope>NUCLEOTIDE SEQUENCE [LARGE SCALE GENOMIC DNA]</scope>
    <source>
        <strain evidence="8">IAEA</strain>
    </source>
</reference>
<dbReference type="GO" id="GO:0006623">
    <property type="term" value="P:protein targeting to vacuole"/>
    <property type="evidence" value="ECO:0007669"/>
    <property type="project" value="UniProtKB-UniRule"/>
</dbReference>
<dbReference type="Proteomes" id="UP000092445">
    <property type="component" value="Unassembled WGS sequence"/>
</dbReference>